<dbReference type="Proteomes" id="UP000282674">
    <property type="component" value="Unassembled WGS sequence"/>
</dbReference>
<dbReference type="EMBL" id="RFFG01000036">
    <property type="protein sequence ID" value="RMI42072.1"/>
    <property type="molecule type" value="Genomic_DNA"/>
</dbReference>
<feature type="chain" id="PRO_5039246581" evidence="1">
    <location>
        <begin position="30"/>
        <end position="213"/>
    </location>
</feature>
<gene>
    <name evidence="2" type="ORF">EBO15_20685</name>
</gene>
<protein>
    <submittedName>
        <fullName evidence="2">Uncharacterized protein</fullName>
    </submittedName>
</protein>
<dbReference type="RefSeq" id="WP_122196066.1">
    <property type="nucleotide sequence ID" value="NZ_JBHSKC010000031.1"/>
</dbReference>
<feature type="signal peptide" evidence="1">
    <location>
        <begin position="1"/>
        <end position="29"/>
    </location>
</feature>
<organism evidence="2 3">
    <name type="scientific">Actinomadura harenae</name>
    <dbReference type="NCBI Taxonomy" id="2483351"/>
    <lineage>
        <taxon>Bacteria</taxon>
        <taxon>Bacillati</taxon>
        <taxon>Actinomycetota</taxon>
        <taxon>Actinomycetes</taxon>
        <taxon>Streptosporangiales</taxon>
        <taxon>Thermomonosporaceae</taxon>
        <taxon>Actinomadura</taxon>
    </lineage>
</organism>
<evidence type="ECO:0000313" key="2">
    <source>
        <dbReference type="EMBL" id="RMI42072.1"/>
    </source>
</evidence>
<keyword evidence="3" id="KW-1185">Reference proteome</keyword>
<proteinExistence type="predicted"/>
<comment type="caution">
    <text evidence="2">The sequence shown here is derived from an EMBL/GenBank/DDBJ whole genome shotgun (WGS) entry which is preliminary data.</text>
</comment>
<evidence type="ECO:0000256" key="1">
    <source>
        <dbReference type="SAM" id="SignalP"/>
    </source>
</evidence>
<sequence>MTATRSLTRTLMVSTITMGMLAASTAAFAGTGSRPVLGKAPAPKHREMQRGMYVTGFNAAVAKAHGYKIVTYKNGDQQSVPIDPKSGRHKSPILHHGIRALSNTDYDEVSGNCGTAWIRVTQTAVWQVALVSGFRNTPEIAYDWSWTVKLSDQYGTSHQTAGGAMYGTQASRIWQNLTQKGWTFDWVDGGTALLINGLVCTAARPSVTIGGLG</sequence>
<accession>A0A3M2LXZ3</accession>
<reference evidence="2 3" key="1">
    <citation type="submission" date="2018-10" db="EMBL/GenBank/DDBJ databases">
        <title>Isolation from soil.</title>
        <authorList>
            <person name="Hu J."/>
        </authorList>
    </citation>
    <scope>NUCLEOTIDE SEQUENCE [LARGE SCALE GENOMIC DNA]</scope>
    <source>
        <strain evidence="2 3">NEAU-Ht49</strain>
    </source>
</reference>
<dbReference type="AlphaFoldDB" id="A0A3M2LXZ3"/>
<name>A0A3M2LXZ3_9ACTN</name>
<evidence type="ECO:0000313" key="3">
    <source>
        <dbReference type="Proteomes" id="UP000282674"/>
    </source>
</evidence>
<keyword evidence="1" id="KW-0732">Signal</keyword>
<dbReference type="OrthoDB" id="3296020at2"/>